<evidence type="ECO:0000256" key="1">
    <source>
        <dbReference type="ARBA" id="ARBA00004173"/>
    </source>
</evidence>
<keyword evidence="4" id="KW-1185">Reference proteome</keyword>
<organism evidence="3 4">
    <name type="scientific">Rhizopus stolonifer</name>
    <name type="common">Rhizopus nigricans</name>
    <dbReference type="NCBI Taxonomy" id="4846"/>
    <lineage>
        <taxon>Eukaryota</taxon>
        <taxon>Fungi</taxon>
        <taxon>Fungi incertae sedis</taxon>
        <taxon>Mucoromycota</taxon>
        <taxon>Mucoromycotina</taxon>
        <taxon>Mucoromycetes</taxon>
        <taxon>Mucorales</taxon>
        <taxon>Mucorineae</taxon>
        <taxon>Rhizopodaceae</taxon>
        <taxon>Rhizopus</taxon>
    </lineage>
</organism>
<name>A0A367JAF5_RHIST</name>
<proteinExistence type="predicted"/>
<dbReference type="Pfam" id="PF10356">
    <property type="entry name" value="RRG7"/>
    <property type="match status" value="1"/>
</dbReference>
<reference evidence="3 4" key="1">
    <citation type="journal article" date="2018" name="G3 (Bethesda)">
        <title>Phylogenetic and Phylogenomic Definition of Rhizopus Species.</title>
        <authorList>
            <person name="Gryganskyi A.P."/>
            <person name="Golan J."/>
            <person name="Dolatabadi S."/>
            <person name="Mondo S."/>
            <person name="Robb S."/>
            <person name="Idnurm A."/>
            <person name="Muszewska A."/>
            <person name="Steczkiewicz K."/>
            <person name="Masonjones S."/>
            <person name="Liao H.L."/>
            <person name="Gajdeczka M.T."/>
            <person name="Anike F."/>
            <person name="Vuek A."/>
            <person name="Anishchenko I.M."/>
            <person name="Voigt K."/>
            <person name="de Hoog G.S."/>
            <person name="Smith M.E."/>
            <person name="Heitman J."/>
            <person name="Vilgalys R."/>
            <person name="Stajich J.E."/>
        </authorList>
    </citation>
    <scope>NUCLEOTIDE SEQUENCE [LARGE SCALE GENOMIC DNA]</scope>
    <source>
        <strain evidence="3 4">LSU 92-RS-03</strain>
    </source>
</reference>
<accession>A0A367JAF5</accession>
<dbReference type="GO" id="GO:0005739">
    <property type="term" value="C:mitochondrion"/>
    <property type="evidence" value="ECO:0007669"/>
    <property type="project" value="UniProtKB-SubCell"/>
</dbReference>
<sequence>MESLSTMTNMTLEHVGGKGDGGIDLKGQWLDANVVIQCKNTKQGCTPDHIRELMGTVLSMTPARKKTIGILSIRSCKPFTRDVISLFNASPVPLGLATVQETTLKSLMFNKKAQAILKGLTISTQHDPEGNERLFIDIQQ</sequence>
<evidence type="ECO:0000256" key="2">
    <source>
        <dbReference type="ARBA" id="ARBA00023128"/>
    </source>
</evidence>
<dbReference type="InterPro" id="IPR018828">
    <property type="entry name" value="RRG7"/>
</dbReference>
<dbReference type="Proteomes" id="UP000253551">
    <property type="component" value="Unassembled WGS sequence"/>
</dbReference>
<protein>
    <recommendedName>
        <fullName evidence="5">Restriction endonuclease type IV Mrr domain-containing protein</fullName>
    </recommendedName>
</protein>
<dbReference type="PANTHER" id="PTHR28133:SF1">
    <property type="entry name" value="REQUIRED FOR RESPIRATORY GROWTH PROTEIN 7, MITOCHONDRIAL"/>
    <property type="match status" value="1"/>
</dbReference>
<evidence type="ECO:0000313" key="4">
    <source>
        <dbReference type="Proteomes" id="UP000253551"/>
    </source>
</evidence>
<dbReference type="AlphaFoldDB" id="A0A367JAF5"/>
<keyword evidence="2" id="KW-0496">Mitochondrion</keyword>
<evidence type="ECO:0008006" key="5">
    <source>
        <dbReference type="Google" id="ProtNLM"/>
    </source>
</evidence>
<dbReference type="OrthoDB" id="20734at2759"/>
<dbReference type="EMBL" id="PJQM01003833">
    <property type="protein sequence ID" value="RCH86917.1"/>
    <property type="molecule type" value="Genomic_DNA"/>
</dbReference>
<comment type="caution">
    <text evidence="3">The sequence shown here is derived from an EMBL/GenBank/DDBJ whole genome shotgun (WGS) entry which is preliminary data.</text>
</comment>
<dbReference type="PANTHER" id="PTHR28133">
    <property type="entry name" value="REQUIRED FOR RESPIRATORY GROWTH PROTEIN 7, MITOCHONDRIAL"/>
    <property type="match status" value="1"/>
</dbReference>
<evidence type="ECO:0000313" key="3">
    <source>
        <dbReference type="EMBL" id="RCH86917.1"/>
    </source>
</evidence>
<gene>
    <name evidence="3" type="ORF">CU098_006727</name>
</gene>
<comment type="subcellular location">
    <subcellularLocation>
        <location evidence="1">Mitochondrion</location>
    </subcellularLocation>
</comment>